<dbReference type="InterPro" id="IPR033248">
    <property type="entry name" value="Transketolase_C"/>
</dbReference>
<dbReference type="GO" id="GO:0046872">
    <property type="term" value="F:metal ion binding"/>
    <property type="evidence" value="ECO:0007669"/>
    <property type="project" value="UniProtKB-KW"/>
</dbReference>
<evidence type="ECO:0000256" key="1">
    <source>
        <dbReference type="ARBA" id="ARBA00001946"/>
    </source>
</evidence>
<dbReference type="EMBL" id="VSSQ01027933">
    <property type="protein sequence ID" value="MPM77424.1"/>
    <property type="molecule type" value="Genomic_DNA"/>
</dbReference>
<comment type="caution">
    <text evidence="10">The sequence shown here is derived from an EMBL/GenBank/DDBJ whole genome shotgun (WGS) entry which is preliminary data.</text>
</comment>
<dbReference type="GO" id="GO:0016114">
    <property type="term" value="P:terpenoid biosynthetic process"/>
    <property type="evidence" value="ECO:0007669"/>
    <property type="project" value="InterPro"/>
</dbReference>
<keyword evidence="6" id="KW-0784">Thiamine biosynthesis</keyword>
<dbReference type="PANTHER" id="PTHR43322">
    <property type="entry name" value="1-D-DEOXYXYLULOSE 5-PHOSPHATE SYNTHASE-RELATED"/>
    <property type="match status" value="1"/>
</dbReference>
<evidence type="ECO:0000313" key="10">
    <source>
        <dbReference type="EMBL" id="MPM77424.1"/>
    </source>
</evidence>
<reference evidence="10" key="1">
    <citation type="submission" date="2019-08" db="EMBL/GenBank/DDBJ databases">
        <authorList>
            <person name="Kucharzyk K."/>
            <person name="Murdoch R.W."/>
            <person name="Higgins S."/>
            <person name="Loffler F."/>
        </authorList>
    </citation>
    <scope>NUCLEOTIDE SEQUENCE</scope>
</reference>
<gene>
    <name evidence="10" type="primary">dxs_84</name>
    <name evidence="10" type="ORF">SDC9_124427</name>
</gene>
<dbReference type="PANTHER" id="PTHR43322:SF5">
    <property type="entry name" value="1-DEOXY-D-XYLULOSE-5-PHOSPHATE SYNTHASE, CHLOROPLASTIC"/>
    <property type="match status" value="1"/>
</dbReference>
<dbReference type="GO" id="GO:0005829">
    <property type="term" value="C:cytosol"/>
    <property type="evidence" value="ECO:0007669"/>
    <property type="project" value="TreeGrafter"/>
</dbReference>
<dbReference type="FunFam" id="3.40.50.920:FF:000002">
    <property type="entry name" value="1-deoxy-D-xylulose-5-phosphate synthase"/>
    <property type="match status" value="1"/>
</dbReference>
<proteinExistence type="predicted"/>
<name>A0A645CKF8_9ZZZZ</name>
<keyword evidence="8" id="KW-0414">Isoprene biosynthesis</keyword>
<dbReference type="AlphaFoldDB" id="A0A645CKF8"/>
<dbReference type="InterPro" id="IPR009014">
    <property type="entry name" value="Transketo_C/PFOR_II"/>
</dbReference>
<evidence type="ECO:0000256" key="8">
    <source>
        <dbReference type="ARBA" id="ARBA00023229"/>
    </source>
</evidence>
<keyword evidence="5" id="KW-0460">Magnesium</keyword>
<feature type="domain" description="Transketolase C-terminal" evidence="9">
    <location>
        <begin position="3"/>
        <end position="100"/>
    </location>
</feature>
<dbReference type="GO" id="GO:0019288">
    <property type="term" value="P:isopentenyl diphosphate biosynthetic process, methylerythritol 4-phosphate pathway"/>
    <property type="evidence" value="ECO:0007669"/>
    <property type="project" value="TreeGrafter"/>
</dbReference>
<evidence type="ECO:0000256" key="2">
    <source>
        <dbReference type="ARBA" id="ARBA00011738"/>
    </source>
</evidence>
<protein>
    <submittedName>
        <fullName evidence="10">1-deoxy-D-xylulose-5-phosphate synthase</fullName>
        <ecNumber evidence="10">2.2.1.7</ecNumber>
    </submittedName>
</protein>
<evidence type="ECO:0000256" key="5">
    <source>
        <dbReference type="ARBA" id="ARBA00022842"/>
    </source>
</evidence>
<evidence type="ECO:0000259" key="9">
    <source>
        <dbReference type="Pfam" id="PF02780"/>
    </source>
</evidence>
<evidence type="ECO:0000256" key="6">
    <source>
        <dbReference type="ARBA" id="ARBA00022977"/>
    </source>
</evidence>
<keyword evidence="7" id="KW-0786">Thiamine pyrophosphate</keyword>
<keyword evidence="3 10" id="KW-0808">Transferase</keyword>
<evidence type="ECO:0000256" key="3">
    <source>
        <dbReference type="ARBA" id="ARBA00022679"/>
    </source>
</evidence>
<accession>A0A645CKF8</accession>
<dbReference type="Pfam" id="PF02780">
    <property type="entry name" value="Transketolase_C"/>
    <property type="match status" value="1"/>
</dbReference>
<dbReference type="SUPFAM" id="SSF52922">
    <property type="entry name" value="TK C-terminal domain-like"/>
    <property type="match status" value="1"/>
</dbReference>
<evidence type="ECO:0000256" key="4">
    <source>
        <dbReference type="ARBA" id="ARBA00022723"/>
    </source>
</evidence>
<dbReference type="Gene3D" id="3.40.50.920">
    <property type="match status" value="1"/>
</dbReference>
<comment type="subunit">
    <text evidence="2">Homodimer.</text>
</comment>
<dbReference type="GO" id="GO:0009228">
    <property type="term" value="P:thiamine biosynthetic process"/>
    <property type="evidence" value="ECO:0007669"/>
    <property type="project" value="UniProtKB-KW"/>
</dbReference>
<sequence>MEKAIQKVEELSNLSIAHYDMRFVKPLDENILHEVGKKFQKIVTVEDGVVKGGFGSAVLEFMADNNYTVNIKRLGIPDNFIEHGSPEELYHMLKLDAEGIAEELNVMAANKL</sequence>
<comment type="cofactor">
    <cofactor evidence="1">
        <name>Mg(2+)</name>
        <dbReference type="ChEBI" id="CHEBI:18420"/>
    </cofactor>
</comment>
<evidence type="ECO:0000256" key="7">
    <source>
        <dbReference type="ARBA" id="ARBA00023052"/>
    </source>
</evidence>
<dbReference type="EC" id="2.2.1.7" evidence="10"/>
<keyword evidence="4" id="KW-0479">Metal-binding</keyword>
<dbReference type="GO" id="GO:0008661">
    <property type="term" value="F:1-deoxy-D-xylulose-5-phosphate synthase activity"/>
    <property type="evidence" value="ECO:0007669"/>
    <property type="project" value="UniProtKB-EC"/>
</dbReference>
<organism evidence="10">
    <name type="scientific">bioreactor metagenome</name>
    <dbReference type="NCBI Taxonomy" id="1076179"/>
    <lineage>
        <taxon>unclassified sequences</taxon>
        <taxon>metagenomes</taxon>
        <taxon>ecological metagenomes</taxon>
    </lineage>
</organism>
<dbReference type="InterPro" id="IPR005477">
    <property type="entry name" value="Dxylulose-5-P_synthase"/>
</dbReference>